<dbReference type="InterPro" id="IPR029058">
    <property type="entry name" value="AB_hydrolase_fold"/>
</dbReference>
<feature type="domain" description="Serine aminopeptidase S33" evidence="1">
    <location>
        <begin position="81"/>
        <end position="207"/>
    </location>
</feature>
<dbReference type="EMBL" id="CAJPVI010000023">
    <property type="protein sequence ID" value="CAG2151103.1"/>
    <property type="molecule type" value="Genomic_DNA"/>
</dbReference>
<dbReference type="Proteomes" id="UP000672657">
    <property type="component" value="Unassembled WGS sequence"/>
</dbReference>
<protein>
    <recommendedName>
        <fullName evidence="1">Serine aminopeptidase S33 domain-containing protein</fullName>
    </recommendedName>
</protein>
<name>A0ABM8TJY3_9BURK</name>
<dbReference type="PANTHER" id="PTHR12277">
    <property type="entry name" value="ALPHA/BETA HYDROLASE DOMAIN-CONTAINING PROTEIN"/>
    <property type="match status" value="1"/>
</dbReference>
<evidence type="ECO:0000313" key="2">
    <source>
        <dbReference type="EMBL" id="CAG2151103.1"/>
    </source>
</evidence>
<proteinExistence type="predicted"/>
<dbReference type="RefSeq" id="WP_211954884.1">
    <property type="nucleotide sequence ID" value="NZ_CAJPVI010000023.1"/>
</dbReference>
<evidence type="ECO:0000313" key="3">
    <source>
        <dbReference type="Proteomes" id="UP000672657"/>
    </source>
</evidence>
<dbReference type="Pfam" id="PF12146">
    <property type="entry name" value="Hydrolase_4"/>
    <property type="match status" value="1"/>
</dbReference>
<dbReference type="InterPro" id="IPR022742">
    <property type="entry name" value="Hydrolase_4"/>
</dbReference>
<dbReference type="Gene3D" id="3.40.50.1820">
    <property type="entry name" value="alpha/beta hydrolase"/>
    <property type="match status" value="1"/>
</dbReference>
<accession>A0ABM8TJY3</accession>
<sequence>MLPPSDSPIPRWLAGTAGVAVLAGLARHLLFRAIEREAFVTPGIPPSGCQPEATLQPSTFASGNRVLHAAYAPAAQPQAPALMVCHGDDECLPDWVPVQAMLSRAGISNFVFDYSGYGASSGRPTVRHLREDAREAYRMFVAATPVASRRYVLGHSLGSGVLLDVARELRPIPDGMIIASGFSSARAAAVQTGKVPARLAWLLPDPWNNLARMRRLNLPLLVLHSRDDEVLPFAHSERLAQAASHLQELVLFDGMPHDAAILPDYIESFWAPIVAFMLAPHAQRIDGPK</sequence>
<dbReference type="PANTHER" id="PTHR12277:SF81">
    <property type="entry name" value="PROTEIN ABHD13"/>
    <property type="match status" value="1"/>
</dbReference>
<keyword evidence="3" id="KW-1185">Reference proteome</keyword>
<organism evidence="2 3">
    <name type="scientific">Cupriavidus numazuensis</name>
    <dbReference type="NCBI Taxonomy" id="221992"/>
    <lineage>
        <taxon>Bacteria</taxon>
        <taxon>Pseudomonadati</taxon>
        <taxon>Pseudomonadota</taxon>
        <taxon>Betaproteobacteria</taxon>
        <taxon>Burkholderiales</taxon>
        <taxon>Burkholderiaceae</taxon>
        <taxon>Cupriavidus</taxon>
    </lineage>
</organism>
<evidence type="ECO:0000259" key="1">
    <source>
        <dbReference type="Pfam" id="PF12146"/>
    </source>
</evidence>
<comment type="caution">
    <text evidence="2">The sequence shown here is derived from an EMBL/GenBank/DDBJ whole genome shotgun (WGS) entry which is preliminary data.</text>
</comment>
<dbReference type="SUPFAM" id="SSF53474">
    <property type="entry name" value="alpha/beta-Hydrolases"/>
    <property type="match status" value="1"/>
</dbReference>
<reference evidence="2 3" key="1">
    <citation type="submission" date="2021-03" db="EMBL/GenBank/DDBJ databases">
        <authorList>
            <person name="Peeters C."/>
        </authorList>
    </citation>
    <scope>NUCLEOTIDE SEQUENCE [LARGE SCALE GENOMIC DNA]</scope>
    <source>
        <strain evidence="2 3">LMG 26411</strain>
    </source>
</reference>
<gene>
    <name evidence="2" type="ORF">LMG26411_03881</name>
</gene>